<reference evidence="3" key="1">
    <citation type="journal article" date="2019" name="Int. J. Syst. Evol. Microbiol.">
        <title>The Global Catalogue of Microorganisms (GCM) 10K type strain sequencing project: providing services to taxonomists for standard genome sequencing and annotation.</title>
        <authorList>
            <consortium name="The Broad Institute Genomics Platform"/>
            <consortium name="The Broad Institute Genome Sequencing Center for Infectious Disease"/>
            <person name="Wu L."/>
            <person name="Ma J."/>
        </authorList>
    </citation>
    <scope>NUCLEOTIDE SEQUENCE [LARGE SCALE GENOMIC DNA]</scope>
    <source>
        <strain evidence="3">JCM 31037</strain>
    </source>
</reference>
<sequence length="142" mass="14944">MDAHRGAEELLTIGAVERHVLAANEEYTPLDGDGFLDLGAPASITSAGDLAGRPGSFVLLAPGGVGKSVVLDGLRRREDGFEVDLVGLRGADSGTSSTSLRPRRRPKFAPRYGSHSKTAPNGGAHRSTSTSPETWRPIWPPS</sequence>
<keyword evidence="3" id="KW-1185">Reference proteome</keyword>
<feature type="region of interest" description="Disordered" evidence="1">
    <location>
        <begin position="88"/>
        <end position="142"/>
    </location>
</feature>
<dbReference type="EMBL" id="JBHTMP010000011">
    <property type="protein sequence ID" value="MFD1321376.1"/>
    <property type="molecule type" value="Genomic_DNA"/>
</dbReference>
<dbReference type="Proteomes" id="UP001597260">
    <property type="component" value="Unassembled WGS sequence"/>
</dbReference>
<protein>
    <recommendedName>
        <fullName evidence="4">AAA ATPase domain-containing protein</fullName>
    </recommendedName>
</protein>
<organism evidence="2 3">
    <name type="scientific">Micromonospora sonneratiae</name>
    <dbReference type="NCBI Taxonomy" id="1184706"/>
    <lineage>
        <taxon>Bacteria</taxon>
        <taxon>Bacillati</taxon>
        <taxon>Actinomycetota</taxon>
        <taxon>Actinomycetes</taxon>
        <taxon>Micromonosporales</taxon>
        <taxon>Micromonosporaceae</taxon>
        <taxon>Micromonospora</taxon>
    </lineage>
</organism>
<comment type="caution">
    <text evidence="2">The sequence shown here is derived from an EMBL/GenBank/DDBJ whole genome shotgun (WGS) entry which is preliminary data.</text>
</comment>
<gene>
    <name evidence="2" type="ORF">ACFQ4H_09775</name>
</gene>
<evidence type="ECO:0000313" key="2">
    <source>
        <dbReference type="EMBL" id="MFD1321376.1"/>
    </source>
</evidence>
<accession>A0ABW3YAL9</accession>
<evidence type="ECO:0008006" key="4">
    <source>
        <dbReference type="Google" id="ProtNLM"/>
    </source>
</evidence>
<dbReference type="RefSeq" id="WP_377569406.1">
    <property type="nucleotide sequence ID" value="NZ_JBHTMP010000011.1"/>
</dbReference>
<evidence type="ECO:0000256" key="1">
    <source>
        <dbReference type="SAM" id="MobiDB-lite"/>
    </source>
</evidence>
<proteinExistence type="predicted"/>
<evidence type="ECO:0000313" key="3">
    <source>
        <dbReference type="Proteomes" id="UP001597260"/>
    </source>
</evidence>
<name>A0ABW3YAL9_9ACTN</name>